<dbReference type="GO" id="GO:0005730">
    <property type="term" value="C:nucleolus"/>
    <property type="evidence" value="ECO:0007669"/>
    <property type="project" value="UniProtKB-SubCell"/>
</dbReference>
<dbReference type="GO" id="GO:0034475">
    <property type="term" value="P:U4 snRNA 3'-end processing"/>
    <property type="evidence" value="ECO:0007669"/>
    <property type="project" value="TreeGrafter"/>
</dbReference>
<evidence type="ECO:0000256" key="3">
    <source>
        <dbReference type="ARBA" id="ARBA00006678"/>
    </source>
</evidence>
<comment type="subcellular location">
    <subcellularLocation>
        <location evidence="1">Cytoplasm</location>
    </subcellularLocation>
    <subcellularLocation>
        <location evidence="2">Nucleus</location>
        <location evidence="2">Nucleolus</location>
    </subcellularLocation>
</comment>
<dbReference type="Pfam" id="PF03725">
    <property type="entry name" value="RNase_PH_C"/>
    <property type="match status" value="1"/>
</dbReference>
<dbReference type="GO" id="GO:0071028">
    <property type="term" value="P:nuclear mRNA surveillance"/>
    <property type="evidence" value="ECO:0007669"/>
    <property type="project" value="TreeGrafter"/>
</dbReference>
<evidence type="ECO:0000256" key="4">
    <source>
        <dbReference type="ARBA" id="ARBA00022490"/>
    </source>
</evidence>
<sequence>MGRQELINPEGLRLDGRRAHELRRISAKPAVLAQADGSAYIEIGNTKVLAAVYGPRECRIRSHALHDRAVINVEYTQASFSRTIRRKQRKLDRKNMELAMQLRETFSAVVTTEQYPRSQIDIYLTLMQSDGGEVMACINAATLALINAGVAMRDYVVACSVGIYDGTPLLDVNHFEEGPSIPTLTLATLPRTGDVVLMQCEQRLHMDRLQAAMALAQEGCAQMHTKLDEVVRKELTELAIKVGEREASAASMGTSL</sequence>
<dbReference type="Gene3D" id="3.30.230.70">
    <property type="entry name" value="GHMP Kinase, N-terminal domain"/>
    <property type="match status" value="1"/>
</dbReference>
<dbReference type="EMBL" id="MCFL01000007">
    <property type="protein sequence ID" value="ORZ38787.1"/>
    <property type="molecule type" value="Genomic_DNA"/>
</dbReference>
<comment type="caution">
    <text evidence="10">The sequence shown here is derived from an EMBL/GenBank/DDBJ whole genome shotgun (WGS) entry which is preliminary data.</text>
</comment>
<dbReference type="FunFam" id="3.30.230.70:FF:000004">
    <property type="entry name" value="Exosome complex component Rrp41"/>
    <property type="match status" value="1"/>
</dbReference>
<dbReference type="GO" id="GO:0000177">
    <property type="term" value="C:cytoplasmic exosome (RNase complex)"/>
    <property type="evidence" value="ECO:0007669"/>
    <property type="project" value="TreeGrafter"/>
</dbReference>
<evidence type="ECO:0000256" key="1">
    <source>
        <dbReference type="ARBA" id="ARBA00004496"/>
    </source>
</evidence>
<dbReference type="InterPro" id="IPR036345">
    <property type="entry name" value="ExoRNase_PH_dom2_sf"/>
</dbReference>
<keyword evidence="10" id="KW-0269">Exonuclease</keyword>
<dbReference type="GO" id="GO:0000176">
    <property type="term" value="C:nuclear exosome (RNase complex)"/>
    <property type="evidence" value="ECO:0007669"/>
    <property type="project" value="UniProtKB-ARBA"/>
</dbReference>
<keyword evidence="10" id="KW-0540">Nuclease</keyword>
<dbReference type="Proteomes" id="UP000193411">
    <property type="component" value="Unassembled WGS sequence"/>
</dbReference>
<evidence type="ECO:0000256" key="6">
    <source>
        <dbReference type="ARBA" id="ARBA00063066"/>
    </source>
</evidence>
<dbReference type="GO" id="GO:0003723">
    <property type="term" value="F:RNA binding"/>
    <property type="evidence" value="ECO:0007669"/>
    <property type="project" value="TreeGrafter"/>
</dbReference>
<proteinExistence type="inferred from homology"/>
<evidence type="ECO:0000256" key="7">
    <source>
        <dbReference type="ARBA" id="ARBA00077929"/>
    </source>
</evidence>
<dbReference type="InterPro" id="IPR015847">
    <property type="entry name" value="ExoRNase_PH_dom2"/>
</dbReference>
<dbReference type="OrthoDB" id="437922at2759"/>
<dbReference type="InterPro" id="IPR001247">
    <property type="entry name" value="ExoRNase_PH_dom1"/>
</dbReference>
<keyword evidence="4" id="KW-0963">Cytoplasm</keyword>
<dbReference type="InterPro" id="IPR020568">
    <property type="entry name" value="Ribosomal_Su5_D2-typ_SF"/>
</dbReference>
<dbReference type="PANTHER" id="PTHR11953:SF0">
    <property type="entry name" value="EXOSOME COMPLEX COMPONENT RRP41"/>
    <property type="match status" value="1"/>
</dbReference>
<dbReference type="GO" id="GO:0016075">
    <property type="term" value="P:rRNA catabolic process"/>
    <property type="evidence" value="ECO:0007669"/>
    <property type="project" value="TreeGrafter"/>
</dbReference>
<dbReference type="GO" id="GO:0071051">
    <property type="term" value="P:poly(A)-dependent snoRNA 3'-end processing"/>
    <property type="evidence" value="ECO:0007669"/>
    <property type="project" value="TreeGrafter"/>
</dbReference>
<evidence type="ECO:0000259" key="8">
    <source>
        <dbReference type="Pfam" id="PF01138"/>
    </source>
</evidence>
<organism evidence="10 11">
    <name type="scientific">Catenaria anguillulae PL171</name>
    <dbReference type="NCBI Taxonomy" id="765915"/>
    <lineage>
        <taxon>Eukaryota</taxon>
        <taxon>Fungi</taxon>
        <taxon>Fungi incertae sedis</taxon>
        <taxon>Blastocladiomycota</taxon>
        <taxon>Blastocladiomycetes</taxon>
        <taxon>Blastocladiales</taxon>
        <taxon>Catenariaceae</taxon>
        <taxon>Catenaria</taxon>
    </lineage>
</organism>
<dbReference type="SUPFAM" id="SSF54211">
    <property type="entry name" value="Ribosomal protein S5 domain 2-like"/>
    <property type="match status" value="1"/>
</dbReference>
<evidence type="ECO:0000259" key="9">
    <source>
        <dbReference type="Pfam" id="PF03725"/>
    </source>
</evidence>
<dbReference type="SUPFAM" id="SSF55666">
    <property type="entry name" value="Ribonuclease PH domain 2-like"/>
    <property type="match status" value="1"/>
</dbReference>
<dbReference type="InterPro" id="IPR027408">
    <property type="entry name" value="PNPase/RNase_PH_dom_sf"/>
</dbReference>
<evidence type="ECO:0000313" key="10">
    <source>
        <dbReference type="EMBL" id="ORZ38787.1"/>
    </source>
</evidence>
<gene>
    <name evidence="10" type="ORF">BCR44DRAFT_1400474</name>
</gene>
<keyword evidence="5" id="KW-0271">Exosome</keyword>
<name>A0A1Y2HVZ6_9FUNG</name>
<comment type="subunit">
    <text evidence="6">Component of the RNA exosome complex. Specifically part of the catalytically inactive RNA exosome core complex (Exo-9) which may associate with the catalytic subunits RRP6 and DIS3 in cytoplasmic- and nuclear-specific RNA exosome complex forms. Exo-9 is formed by a hexameric base ring of RNase PH domain-containing subunits and a cap ring consisting of CSL4, RRP4 and RRP40.</text>
</comment>
<dbReference type="PANTHER" id="PTHR11953">
    <property type="entry name" value="EXOSOME COMPLEX COMPONENT"/>
    <property type="match status" value="1"/>
</dbReference>
<comment type="similarity">
    <text evidence="3">Belongs to the RNase PH family.</text>
</comment>
<feature type="domain" description="Exoribonuclease phosphorolytic" evidence="9">
    <location>
        <begin position="154"/>
        <end position="219"/>
    </location>
</feature>
<evidence type="ECO:0000256" key="2">
    <source>
        <dbReference type="ARBA" id="ARBA00004604"/>
    </source>
</evidence>
<evidence type="ECO:0000256" key="5">
    <source>
        <dbReference type="ARBA" id="ARBA00022835"/>
    </source>
</evidence>
<reference evidence="10 11" key="1">
    <citation type="submission" date="2016-07" db="EMBL/GenBank/DDBJ databases">
        <title>Pervasive Adenine N6-methylation of Active Genes in Fungi.</title>
        <authorList>
            <consortium name="DOE Joint Genome Institute"/>
            <person name="Mondo S.J."/>
            <person name="Dannebaum R.O."/>
            <person name="Kuo R.C."/>
            <person name="Labutti K."/>
            <person name="Haridas S."/>
            <person name="Kuo A."/>
            <person name="Salamov A."/>
            <person name="Ahrendt S.R."/>
            <person name="Lipzen A."/>
            <person name="Sullivan W."/>
            <person name="Andreopoulos W.B."/>
            <person name="Clum A."/>
            <person name="Lindquist E."/>
            <person name="Daum C."/>
            <person name="Ramamoorthy G.K."/>
            <person name="Gryganskyi A."/>
            <person name="Culley D."/>
            <person name="Magnuson J.K."/>
            <person name="James T.Y."/>
            <person name="O'Malley M.A."/>
            <person name="Stajich J.E."/>
            <person name="Spatafora J.W."/>
            <person name="Visel A."/>
            <person name="Grigoriev I.V."/>
        </authorList>
    </citation>
    <scope>NUCLEOTIDE SEQUENCE [LARGE SCALE GENOMIC DNA]</scope>
    <source>
        <strain evidence="10 11">PL171</strain>
    </source>
</reference>
<keyword evidence="10" id="KW-0378">Hydrolase</keyword>
<dbReference type="InterPro" id="IPR050080">
    <property type="entry name" value="RNase_PH"/>
</dbReference>
<dbReference type="GO" id="GO:0004527">
    <property type="term" value="F:exonuclease activity"/>
    <property type="evidence" value="ECO:0007669"/>
    <property type="project" value="UniProtKB-KW"/>
</dbReference>
<keyword evidence="11" id="KW-1185">Reference proteome</keyword>
<dbReference type="AlphaFoldDB" id="A0A1Y2HVZ6"/>
<protein>
    <recommendedName>
        <fullName evidence="7">Ribosomal RNA-processing protein 41</fullName>
    </recommendedName>
</protein>
<accession>A0A1Y2HVZ6</accession>
<dbReference type="Pfam" id="PF01138">
    <property type="entry name" value="RNase_PH"/>
    <property type="match status" value="1"/>
</dbReference>
<dbReference type="STRING" id="765915.A0A1Y2HVZ6"/>
<dbReference type="CDD" id="cd11370">
    <property type="entry name" value="RNase_PH_RRP41"/>
    <property type="match status" value="1"/>
</dbReference>
<evidence type="ECO:0000313" key="11">
    <source>
        <dbReference type="Proteomes" id="UP000193411"/>
    </source>
</evidence>
<feature type="domain" description="Exoribonuclease phosphorolytic" evidence="8">
    <location>
        <begin position="21"/>
        <end position="150"/>
    </location>
</feature>